<dbReference type="Gene3D" id="2.40.320.10">
    <property type="entry name" value="Hypothetical Protein Pfu-838710-001"/>
    <property type="match status" value="1"/>
</dbReference>
<sequence length="536" mass="58261">MTTVEVREIERKYEAPGSPGLPDLTGLRRVACVEDRGSVALDAVYYDTADLRLAAAGVTLRRRTGGEDAGWHLKLPAGTDARDEIRVPLRAGAGAGACAGVGSEGTGRVDGAAGADGSGGADVSEGGPGATVPPQLVRLVRSRTRGAPLVPVARLRSQRDVRHLLDKHGRRLAEVSYDQVTADSLPSGKSRAWAEIEVELAEAGTAAFLDAMEEHLAAAGARRSRAKSKLGRALGKRVPKPSTAPVERAATVGDAVMAYLREQVSELVALDPAVRRDLPDSVHRMRVAARRLRSALSTFRFVLDPEATRHVTEGLRRLGTELGADRDREVLTLRLYELIDPLPRHEVLGPVRGRLRTWATTRRSSTRRRAITALNSARYLELLSALDTLLAEPPLLPAAAAPAAEGLRRGVLRDYRRLAKRVAAANTDEERHEVRKAAKRARYAAEAARPVLGTQAKAFAQRMKEVQEVLGEYNDCAVTRAALRELAVQAHLSGENTFTYGLLHERETRRAKAAAARFEGVWEQAAREEHRDFKID</sequence>
<name>A0A917ZFD3_9ACTN</name>
<dbReference type="SMART" id="SM01118">
    <property type="entry name" value="CYTH"/>
    <property type="match status" value="1"/>
</dbReference>
<keyword evidence="5" id="KW-1185">Reference proteome</keyword>
<evidence type="ECO:0000313" key="5">
    <source>
        <dbReference type="Proteomes" id="UP000641932"/>
    </source>
</evidence>
<feature type="domain" description="CHAD" evidence="3">
    <location>
        <begin position="249"/>
        <end position="527"/>
    </location>
</feature>
<dbReference type="InterPro" id="IPR038186">
    <property type="entry name" value="CHAD_dom_sf"/>
</dbReference>
<reference evidence="4" key="2">
    <citation type="submission" date="2020-09" db="EMBL/GenBank/DDBJ databases">
        <authorList>
            <person name="Sun Q."/>
            <person name="Zhou Y."/>
        </authorList>
    </citation>
    <scope>NUCLEOTIDE SEQUENCE</scope>
    <source>
        <strain evidence="4">CGMCC 4.7201</strain>
    </source>
</reference>
<proteinExistence type="predicted"/>
<dbReference type="SUPFAM" id="SSF55154">
    <property type="entry name" value="CYTH-like phosphatases"/>
    <property type="match status" value="1"/>
</dbReference>
<evidence type="ECO:0000313" key="4">
    <source>
        <dbReference type="EMBL" id="GGO80889.1"/>
    </source>
</evidence>
<protein>
    <submittedName>
        <fullName evidence="4">CHAD domain-containing protein</fullName>
    </submittedName>
</protein>
<dbReference type="Gene3D" id="1.40.20.10">
    <property type="entry name" value="CHAD domain"/>
    <property type="match status" value="1"/>
</dbReference>
<accession>A0A917ZFD3</accession>
<dbReference type="EMBL" id="BMMS01000001">
    <property type="protein sequence ID" value="GGO80889.1"/>
    <property type="molecule type" value="Genomic_DNA"/>
</dbReference>
<dbReference type="RefSeq" id="WP_189129653.1">
    <property type="nucleotide sequence ID" value="NZ_BMMS01000001.1"/>
</dbReference>
<dbReference type="CDD" id="cd07374">
    <property type="entry name" value="CYTH-like_Pase"/>
    <property type="match status" value="1"/>
</dbReference>
<comment type="caution">
    <text evidence="4">The sequence shown here is derived from an EMBL/GenBank/DDBJ whole genome shotgun (WGS) entry which is preliminary data.</text>
</comment>
<evidence type="ECO:0000259" key="2">
    <source>
        <dbReference type="PROSITE" id="PS51707"/>
    </source>
</evidence>
<dbReference type="PROSITE" id="PS51707">
    <property type="entry name" value="CYTH"/>
    <property type="match status" value="1"/>
</dbReference>
<dbReference type="Pfam" id="PF01928">
    <property type="entry name" value="CYTH"/>
    <property type="match status" value="1"/>
</dbReference>
<dbReference type="Proteomes" id="UP000641932">
    <property type="component" value="Unassembled WGS sequence"/>
</dbReference>
<dbReference type="InterPro" id="IPR023577">
    <property type="entry name" value="CYTH_domain"/>
</dbReference>
<dbReference type="AlphaFoldDB" id="A0A917ZFD3"/>
<dbReference type="PANTHER" id="PTHR39339:SF1">
    <property type="entry name" value="CHAD DOMAIN-CONTAINING PROTEIN"/>
    <property type="match status" value="1"/>
</dbReference>
<dbReference type="InterPro" id="IPR007899">
    <property type="entry name" value="CHAD_dom"/>
</dbReference>
<evidence type="ECO:0000259" key="3">
    <source>
        <dbReference type="PROSITE" id="PS51708"/>
    </source>
</evidence>
<dbReference type="PROSITE" id="PS51708">
    <property type="entry name" value="CHAD"/>
    <property type="match status" value="1"/>
</dbReference>
<gene>
    <name evidence="4" type="ORF">GCM10012280_03870</name>
</gene>
<dbReference type="SMART" id="SM00880">
    <property type="entry name" value="CHAD"/>
    <property type="match status" value="1"/>
</dbReference>
<feature type="region of interest" description="Disordered" evidence="1">
    <location>
        <begin position="112"/>
        <end position="133"/>
    </location>
</feature>
<organism evidence="4 5">
    <name type="scientific">Wenjunlia tyrosinilytica</name>
    <dbReference type="NCBI Taxonomy" id="1544741"/>
    <lineage>
        <taxon>Bacteria</taxon>
        <taxon>Bacillati</taxon>
        <taxon>Actinomycetota</taxon>
        <taxon>Actinomycetes</taxon>
        <taxon>Kitasatosporales</taxon>
        <taxon>Streptomycetaceae</taxon>
        <taxon>Wenjunlia</taxon>
    </lineage>
</organism>
<dbReference type="Pfam" id="PF05235">
    <property type="entry name" value="CHAD"/>
    <property type="match status" value="1"/>
</dbReference>
<dbReference type="InterPro" id="IPR033469">
    <property type="entry name" value="CYTH-like_dom_sf"/>
</dbReference>
<evidence type="ECO:0000256" key="1">
    <source>
        <dbReference type="SAM" id="MobiDB-lite"/>
    </source>
</evidence>
<reference evidence="4" key="1">
    <citation type="journal article" date="2014" name="Int. J. Syst. Evol. Microbiol.">
        <title>Complete genome sequence of Corynebacterium casei LMG S-19264T (=DSM 44701T), isolated from a smear-ripened cheese.</title>
        <authorList>
            <consortium name="US DOE Joint Genome Institute (JGI-PGF)"/>
            <person name="Walter F."/>
            <person name="Albersmeier A."/>
            <person name="Kalinowski J."/>
            <person name="Ruckert C."/>
        </authorList>
    </citation>
    <scope>NUCLEOTIDE SEQUENCE</scope>
    <source>
        <strain evidence="4">CGMCC 4.7201</strain>
    </source>
</reference>
<dbReference type="PANTHER" id="PTHR39339">
    <property type="entry name" value="SLR1444 PROTEIN"/>
    <property type="match status" value="1"/>
</dbReference>
<feature type="domain" description="CYTH" evidence="2">
    <location>
        <begin position="6"/>
        <end position="240"/>
    </location>
</feature>